<accession>A0A0C2MFC5</accession>
<proteinExistence type="predicted"/>
<protein>
    <submittedName>
        <fullName evidence="1">Uncharacterized protein</fullName>
    </submittedName>
</protein>
<evidence type="ECO:0000313" key="1">
    <source>
        <dbReference type="EMBL" id="KII60436.1"/>
    </source>
</evidence>
<keyword evidence="2" id="KW-1185">Reference proteome</keyword>
<gene>
    <name evidence="1" type="ORF">RF11_09071</name>
</gene>
<comment type="caution">
    <text evidence="1">The sequence shown here is derived from an EMBL/GenBank/DDBJ whole genome shotgun (WGS) entry which is preliminary data.</text>
</comment>
<sequence length="128" mass="14805">MYLTMSEEGKPWETISEPLISTTERLDKLNTGQVYLVTFQKRSFSGNIFFAPNDDESYDNFPEYAEIRISFINSRGRQITNPEPIRDIIYFEIVGKSTLQASSCKIWTTEYMKVLFLLIEIPSKSGNI</sequence>
<dbReference type="EMBL" id="JWZT01005622">
    <property type="protein sequence ID" value="KII60436.1"/>
    <property type="molecule type" value="Genomic_DNA"/>
</dbReference>
<evidence type="ECO:0000313" key="2">
    <source>
        <dbReference type="Proteomes" id="UP000031668"/>
    </source>
</evidence>
<name>A0A0C2MFC5_THEKT</name>
<dbReference type="Proteomes" id="UP000031668">
    <property type="component" value="Unassembled WGS sequence"/>
</dbReference>
<dbReference type="AlphaFoldDB" id="A0A0C2MFC5"/>
<reference evidence="1 2" key="1">
    <citation type="journal article" date="2014" name="Genome Biol. Evol.">
        <title>The genome of the myxosporean Thelohanellus kitauei shows adaptations to nutrient acquisition within its fish host.</title>
        <authorList>
            <person name="Yang Y."/>
            <person name="Xiong J."/>
            <person name="Zhou Z."/>
            <person name="Huo F."/>
            <person name="Miao W."/>
            <person name="Ran C."/>
            <person name="Liu Y."/>
            <person name="Zhang J."/>
            <person name="Feng J."/>
            <person name="Wang M."/>
            <person name="Wang M."/>
            <person name="Wang L."/>
            <person name="Yao B."/>
        </authorList>
    </citation>
    <scope>NUCLEOTIDE SEQUENCE [LARGE SCALE GENOMIC DNA]</scope>
    <source>
        <strain evidence="1">Wuqing</strain>
    </source>
</reference>
<organism evidence="1 2">
    <name type="scientific">Thelohanellus kitauei</name>
    <name type="common">Myxosporean</name>
    <dbReference type="NCBI Taxonomy" id="669202"/>
    <lineage>
        <taxon>Eukaryota</taxon>
        <taxon>Metazoa</taxon>
        <taxon>Cnidaria</taxon>
        <taxon>Myxozoa</taxon>
        <taxon>Myxosporea</taxon>
        <taxon>Bivalvulida</taxon>
        <taxon>Platysporina</taxon>
        <taxon>Myxobolidae</taxon>
        <taxon>Thelohanellus</taxon>
    </lineage>
</organism>